<feature type="region of interest" description="Disordered" evidence="8">
    <location>
        <begin position="39"/>
        <end position="93"/>
    </location>
</feature>
<dbReference type="Proteomes" id="UP000030706">
    <property type="component" value="Unassembled WGS sequence"/>
</dbReference>
<dbReference type="OrthoDB" id="435881at2759"/>
<comment type="cofactor">
    <cofactor evidence="1">
        <name>(6R)-5,10-methylene-5,6,7,8-tetrahydrofolate</name>
        <dbReference type="ChEBI" id="CHEBI:15636"/>
    </cofactor>
</comment>
<dbReference type="PROSITE" id="PS00691">
    <property type="entry name" value="DNA_PHOTOLYASES_1_2"/>
    <property type="match status" value="1"/>
</dbReference>
<dbReference type="GO" id="GO:0043153">
    <property type="term" value="P:entrainment of circadian clock by photoperiod"/>
    <property type="evidence" value="ECO:0007669"/>
    <property type="project" value="TreeGrafter"/>
</dbReference>
<dbReference type="GO" id="GO:0006139">
    <property type="term" value="P:nucleobase-containing compound metabolic process"/>
    <property type="evidence" value="ECO:0007669"/>
    <property type="project" value="UniProtKB-ARBA"/>
</dbReference>
<feature type="binding site" evidence="6">
    <location>
        <begin position="543"/>
        <end position="545"/>
    </location>
    <ligand>
        <name>FAD</name>
        <dbReference type="ChEBI" id="CHEBI:57692"/>
    </ligand>
</feature>
<evidence type="ECO:0000256" key="4">
    <source>
        <dbReference type="ARBA" id="ARBA00022827"/>
    </source>
</evidence>
<dbReference type="Gene3D" id="1.10.579.10">
    <property type="entry name" value="DNA Cyclobutane Dipyrimidine Photolyase, subunit A, domain 3"/>
    <property type="match status" value="1"/>
</dbReference>
<dbReference type="InterPro" id="IPR018394">
    <property type="entry name" value="DNA_photolyase_1_CS_C"/>
</dbReference>
<evidence type="ECO:0000256" key="6">
    <source>
        <dbReference type="PIRSR" id="PIRSR602081-1"/>
    </source>
</evidence>
<keyword evidence="11" id="KW-1185">Reference proteome</keyword>
<dbReference type="PANTHER" id="PTHR11455">
    <property type="entry name" value="CRYPTOCHROME"/>
    <property type="match status" value="1"/>
</dbReference>
<comment type="cofactor">
    <cofactor evidence="6">
        <name>FAD</name>
        <dbReference type="ChEBI" id="CHEBI:57692"/>
    </cofactor>
    <text evidence="6">Binds 1 FAD per subunit.</text>
</comment>
<dbReference type="InterPro" id="IPR002081">
    <property type="entry name" value="Cryptochrome/DNA_photolyase_1"/>
</dbReference>
<protein>
    <submittedName>
        <fullName evidence="10">Deoxyribodipyrimidine photo-lyase</fullName>
    </submittedName>
</protein>
<dbReference type="GO" id="GO:0005634">
    <property type="term" value="C:nucleus"/>
    <property type="evidence" value="ECO:0007669"/>
    <property type="project" value="TreeGrafter"/>
</dbReference>
<feature type="binding site" evidence="6">
    <location>
        <position position="442"/>
    </location>
    <ligand>
        <name>FAD</name>
        <dbReference type="ChEBI" id="CHEBI:57692"/>
    </ligand>
</feature>
<keyword evidence="10" id="KW-0456">Lyase</keyword>
<evidence type="ECO:0000313" key="10">
    <source>
        <dbReference type="EMBL" id="KEQ88866.1"/>
    </source>
</evidence>
<dbReference type="InterPro" id="IPR014729">
    <property type="entry name" value="Rossmann-like_a/b/a_fold"/>
</dbReference>
<keyword evidence="4 6" id="KW-0274">FAD</keyword>
<feature type="binding site" evidence="6">
    <location>
        <position position="390"/>
    </location>
    <ligand>
        <name>FAD</name>
        <dbReference type="ChEBI" id="CHEBI:57692"/>
    </ligand>
</feature>
<name>A0A074YPS5_AURPU</name>
<dbReference type="GO" id="GO:0003904">
    <property type="term" value="F:deoxyribodipyrimidine photo-lyase activity"/>
    <property type="evidence" value="ECO:0007669"/>
    <property type="project" value="TreeGrafter"/>
</dbReference>
<keyword evidence="3 6" id="KW-0285">Flavoprotein</keyword>
<dbReference type="PROSITE" id="PS51645">
    <property type="entry name" value="PHR_CRY_ALPHA_BETA"/>
    <property type="match status" value="1"/>
</dbReference>
<dbReference type="GeneID" id="40747054"/>
<evidence type="ECO:0000256" key="3">
    <source>
        <dbReference type="ARBA" id="ARBA00022630"/>
    </source>
</evidence>
<dbReference type="GO" id="GO:0006950">
    <property type="term" value="P:response to stress"/>
    <property type="evidence" value="ECO:0007669"/>
    <property type="project" value="UniProtKB-ARBA"/>
</dbReference>
<feature type="site" description="Electron transfer via tryptophanyl radical" evidence="7">
    <location>
        <position position="477"/>
    </location>
</feature>
<feature type="compositionally biased region" description="Basic and acidic residues" evidence="8">
    <location>
        <begin position="68"/>
        <end position="93"/>
    </location>
</feature>
<organism evidence="10 11">
    <name type="scientific">Aureobasidium pullulans EXF-150</name>
    <dbReference type="NCBI Taxonomy" id="1043002"/>
    <lineage>
        <taxon>Eukaryota</taxon>
        <taxon>Fungi</taxon>
        <taxon>Dikarya</taxon>
        <taxon>Ascomycota</taxon>
        <taxon>Pezizomycotina</taxon>
        <taxon>Dothideomycetes</taxon>
        <taxon>Dothideomycetidae</taxon>
        <taxon>Dothideales</taxon>
        <taxon>Saccotheciaceae</taxon>
        <taxon>Aureobasidium</taxon>
    </lineage>
</organism>
<comment type="similarity">
    <text evidence="2">Belongs to the DNA photolyase class-1 family.</text>
</comment>
<dbReference type="InterPro" id="IPR005101">
    <property type="entry name" value="Cryptochr/Photolyase_FAD-bd"/>
</dbReference>
<dbReference type="GO" id="GO:0005737">
    <property type="term" value="C:cytoplasm"/>
    <property type="evidence" value="ECO:0007669"/>
    <property type="project" value="TreeGrafter"/>
</dbReference>
<feature type="domain" description="Photolyase/cryptochrome alpha/beta" evidence="9">
    <location>
        <begin position="150"/>
        <end position="287"/>
    </location>
</feature>
<dbReference type="PRINTS" id="PR00147">
    <property type="entry name" value="DNAPHOTLYASE"/>
</dbReference>
<feature type="binding site" evidence="6">
    <location>
        <begin position="445"/>
        <end position="452"/>
    </location>
    <ligand>
        <name>FAD</name>
        <dbReference type="ChEBI" id="CHEBI:57692"/>
    </ligand>
</feature>
<feature type="site" description="Electron transfer via tryptophanyl radical" evidence="7">
    <location>
        <position position="530"/>
    </location>
</feature>
<feature type="binding site" evidence="6">
    <location>
        <begin position="402"/>
        <end position="406"/>
    </location>
    <ligand>
        <name>FAD</name>
        <dbReference type="ChEBI" id="CHEBI:57692"/>
    </ligand>
</feature>
<dbReference type="Pfam" id="PF03441">
    <property type="entry name" value="FAD_binding_7"/>
    <property type="match status" value="1"/>
</dbReference>
<dbReference type="Gene3D" id="3.40.50.620">
    <property type="entry name" value="HUPs"/>
    <property type="match status" value="1"/>
</dbReference>
<dbReference type="SUPFAM" id="SSF48173">
    <property type="entry name" value="Cryptochrome/photolyase FAD-binding domain"/>
    <property type="match status" value="1"/>
</dbReference>
<evidence type="ECO:0000259" key="9">
    <source>
        <dbReference type="PROSITE" id="PS51645"/>
    </source>
</evidence>
<accession>A0A074YPS5</accession>
<dbReference type="GO" id="GO:0032922">
    <property type="term" value="P:circadian regulation of gene expression"/>
    <property type="evidence" value="ECO:0007669"/>
    <property type="project" value="TreeGrafter"/>
</dbReference>
<dbReference type="FunFam" id="1.10.579.10:FF:000003">
    <property type="entry name" value="Deoxyribodipyrimidine photo-lyase"/>
    <property type="match status" value="1"/>
</dbReference>
<reference evidence="10 11" key="1">
    <citation type="journal article" date="2014" name="BMC Genomics">
        <title>Genome sequencing of four Aureobasidium pullulans varieties: biotechnological potential, stress tolerance, and description of new species.</title>
        <authorList>
            <person name="Gostin Ar C."/>
            <person name="Ohm R.A."/>
            <person name="Kogej T."/>
            <person name="Sonjak S."/>
            <person name="Turk M."/>
            <person name="Zajc J."/>
            <person name="Zalar P."/>
            <person name="Grube M."/>
            <person name="Sun H."/>
            <person name="Han J."/>
            <person name="Sharma A."/>
            <person name="Chiniquy J."/>
            <person name="Ngan C.Y."/>
            <person name="Lipzen A."/>
            <person name="Barry K."/>
            <person name="Grigoriev I.V."/>
            <person name="Gunde-Cimerman N."/>
        </authorList>
    </citation>
    <scope>NUCLEOTIDE SEQUENCE [LARGE SCALE GENOMIC DNA]</scope>
    <source>
        <strain evidence="10 11">EXF-150</strain>
    </source>
</reference>
<feature type="site" description="Electron transfer via tryptophanyl radical" evidence="7">
    <location>
        <position position="553"/>
    </location>
</feature>
<dbReference type="GO" id="GO:0071949">
    <property type="term" value="F:FAD binding"/>
    <property type="evidence" value="ECO:0007669"/>
    <property type="project" value="TreeGrafter"/>
</dbReference>
<dbReference type="STRING" id="1043002.A0A074YPS5"/>
<sequence length="645" mass="74202">MRIAAQLYRRTNLTCFKKPALSFGITFAPWRYYSYTMPPKRKATSQTPSEGPATKKSTFEALQPSVKTEPKTEPESETKIKSENAPDYEDPNRERLEEEYGVIQRDFYPAEMSNERCAQYNANEIPRPIEVLTQAVQKTAFARKKIEVGDAVVHWFKRDLRTKDNRALHLASEKAKSKGVPLICLFIVSPQDYQAHLTAAVRVDFELRTLQVLKDDLAAKDIPLHVETVEVRKKAPGRIIELCQSWGAKHIFCNIEYEVDELRREAKMTNTCLEKGIDFHAVHDDVVVPPGNLTTGQGKQYSVYTPWYKAWVRHLHENPTMLDEFAAPEQNPVSAREMYADIFKTTIPPAPENKKLSDEERERFKSLWPPGEHEALDRLNKFLEKKINKYKDARNIPSANSTGVISVHLSTGTLAARTAIRSARNVNTSDKLDAGNEGIKTWISEVAWRDFYKHVLAHWPYVCMSKPFKYEYTKVRWEYNDEHFARWCEGRTGFPIVDAAVRQMHSMAYMHNRCRMIVASFLAKDLLLDWRMGERYFMEHLIDGDFASNNGGWGFSASTGVDPQPYFRIFNPLLQSEKFDEQGDYIRKWLPELKDIKGKAIHDPYGRGAGKQAEKAGYPKPMVDHKVCRDRCLARYKEGLGRTTA</sequence>
<dbReference type="RefSeq" id="XP_029765053.1">
    <property type="nucleotide sequence ID" value="XM_029904748.1"/>
</dbReference>
<dbReference type="PANTHER" id="PTHR11455:SF18">
    <property type="entry name" value="SI:CH1073-390K14.1"/>
    <property type="match status" value="1"/>
</dbReference>
<gene>
    <name evidence="10" type="ORF">M438DRAFT_342409</name>
</gene>
<dbReference type="InterPro" id="IPR006050">
    <property type="entry name" value="DNA_photolyase_N"/>
</dbReference>
<evidence type="ECO:0000256" key="5">
    <source>
        <dbReference type="ARBA" id="ARBA00022991"/>
    </source>
</evidence>
<evidence type="ECO:0000256" key="1">
    <source>
        <dbReference type="ARBA" id="ARBA00001932"/>
    </source>
</evidence>
<evidence type="ECO:0000256" key="8">
    <source>
        <dbReference type="SAM" id="MobiDB-lite"/>
    </source>
</evidence>
<dbReference type="InterPro" id="IPR036134">
    <property type="entry name" value="Crypto/Photolyase_FAD-like_sf"/>
</dbReference>
<dbReference type="Pfam" id="PF00875">
    <property type="entry name" value="DNA_photolyase"/>
    <property type="match status" value="1"/>
</dbReference>
<evidence type="ECO:0000313" key="11">
    <source>
        <dbReference type="Proteomes" id="UP000030706"/>
    </source>
</evidence>
<dbReference type="EMBL" id="KL584975">
    <property type="protein sequence ID" value="KEQ88866.1"/>
    <property type="molecule type" value="Genomic_DNA"/>
</dbReference>
<dbReference type="Gene3D" id="1.25.40.80">
    <property type="match status" value="1"/>
</dbReference>
<dbReference type="InterPro" id="IPR036155">
    <property type="entry name" value="Crypto/Photolyase_N_sf"/>
</dbReference>
<dbReference type="SUPFAM" id="SSF52425">
    <property type="entry name" value="Cryptochrome/photolyase, N-terminal domain"/>
    <property type="match status" value="1"/>
</dbReference>
<dbReference type="HOGENOM" id="CLU_010348_2_1_1"/>
<proteinExistence type="inferred from homology"/>
<dbReference type="GO" id="GO:0003677">
    <property type="term" value="F:DNA binding"/>
    <property type="evidence" value="ECO:0007669"/>
    <property type="project" value="TreeGrafter"/>
</dbReference>
<evidence type="ECO:0000256" key="2">
    <source>
        <dbReference type="ARBA" id="ARBA00005862"/>
    </source>
</evidence>
<dbReference type="AlphaFoldDB" id="A0A074YPS5"/>
<keyword evidence="5" id="KW-0157">Chromophore</keyword>
<evidence type="ECO:0000256" key="7">
    <source>
        <dbReference type="PIRSR" id="PIRSR602081-2"/>
    </source>
</evidence>